<protein>
    <recommendedName>
        <fullName evidence="3">DUF3576 domain-containing protein</fullName>
    </recommendedName>
</protein>
<dbReference type="PROSITE" id="PS51257">
    <property type="entry name" value="PROKAR_LIPOPROTEIN"/>
    <property type="match status" value="1"/>
</dbReference>
<reference evidence="2" key="1">
    <citation type="submission" date="2017-09" db="EMBL/GenBank/DDBJ databases">
        <authorList>
            <person name="Varghese N."/>
            <person name="Submissions S."/>
        </authorList>
    </citation>
    <scope>NUCLEOTIDE SEQUENCE [LARGE SCALE GENOMIC DNA]</scope>
    <source>
        <strain evidence="2">C7</strain>
    </source>
</reference>
<dbReference type="InterPro" id="IPR021959">
    <property type="entry name" value="DUF3576"/>
</dbReference>
<evidence type="ECO:0008006" key="3">
    <source>
        <dbReference type="Google" id="ProtNLM"/>
    </source>
</evidence>
<dbReference type="EMBL" id="OCTN01000001">
    <property type="protein sequence ID" value="SOH92939.1"/>
    <property type="molecule type" value="Genomic_DNA"/>
</dbReference>
<sequence length="163" mass="17683">MSAKLFVSVAIVAAVLSSCGETSLQPEEDRLRAEADEGISINRLLSGDLFGNQGPTLNVNEYLWRASLDTLDFLPLVSTDPFGGIITTDWGTPEGVADERFRATAVIDSDQLAVSSLRLALYRQVLSNGVWTDGTVSDTTVRAIEDAILLRARQLRREDALNG</sequence>
<organism evidence="1 2">
    <name type="scientific">Pontivivens marinum</name>
    <dbReference type="NCBI Taxonomy" id="1690039"/>
    <lineage>
        <taxon>Bacteria</taxon>
        <taxon>Pseudomonadati</taxon>
        <taxon>Pseudomonadota</taxon>
        <taxon>Alphaproteobacteria</taxon>
        <taxon>Rhodobacterales</taxon>
        <taxon>Paracoccaceae</taxon>
        <taxon>Pontivivens</taxon>
    </lineage>
</organism>
<proteinExistence type="predicted"/>
<dbReference type="RefSeq" id="WP_180955873.1">
    <property type="nucleotide sequence ID" value="NZ_OCTN01000001.1"/>
</dbReference>
<accession>A0A2C9CRE2</accession>
<name>A0A2C9CRE2_9RHOB</name>
<evidence type="ECO:0000313" key="2">
    <source>
        <dbReference type="Proteomes" id="UP000220034"/>
    </source>
</evidence>
<evidence type="ECO:0000313" key="1">
    <source>
        <dbReference type="EMBL" id="SOH92939.1"/>
    </source>
</evidence>
<gene>
    <name evidence="1" type="ORF">SAMN06273572_101790</name>
</gene>
<dbReference type="AlphaFoldDB" id="A0A2C9CRE2"/>
<keyword evidence="2" id="KW-1185">Reference proteome</keyword>
<dbReference type="Pfam" id="PF12100">
    <property type="entry name" value="DUF3576"/>
    <property type="match status" value="1"/>
</dbReference>
<dbReference type="Proteomes" id="UP000220034">
    <property type="component" value="Unassembled WGS sequence"/>
</dbReference>